<protein>
    <submittedName>
        <fullName evidence="2">Uncharacterized protein</fullName>
    </submittedName>
</protein>
<comment type="caution">
    <text evidence="2">The sequence shown here is derived from an EMBL/GenBank/DDBJ whole genome shotgun (WGS) entry which is preliminary data.</text>
</comment>
<dbReference type="Proteomes" id="UP001302602">
    <property type="component" value="Unassembled WGS sequence"/>
</dbReference>
<organism evidence="2 3">
    <name type="scientific">Parathielavia appendiculata</name>
    <dbReference type="NCBI Taxonomy" id="2587402"/>
    <lineage>
        <taxon>Eukaryota</taxon>
        <taxon>Fungi</taxon>
        <taxon>Dikarya</taxon>
        <taxon>Ascomycota</taxon>
        <taxon>Pezizomycotina</taxon>
        <taxon>Sordariomycetes</taxon>
        <taxon>Sordariomycetidae</taxon>
        <taxon>Sordariales</taxon>
        <taxon>Chaetomiaceae</taxon>
        <taxon>Parathielavia</taxon>
    </lineage>
</organism>
<evidence type="ECO:0000313" key="3">
    <source>
        <dbReference type="Proteomes" id="UP001302602"/>
    </source>
</evidence>
<dbReference type="EMBL" id="MU853230">
    <property type="protein sequence ID" value="KAK4122749.1"/>
    <property type="molecule type" value="Genomic_DNA"/>
</dbReference>
<accession>A0AAN6TY15</accession>
<sequence length="158" mass="17163">MKRGVSPRRPVCPELGLAASKSLHQPEPSSHLFAACHTEAGVKRQLEAKEVLEPCLEAGPSDMGRHARKKPAKSPQIASYIPDSNSEPHARADFGHLPTDCKIMSGASTHKSTAILDYGSRLEAADVSTSFVWVSSHLPIRSGHSTRVDWPFETSIRS</sequence>
<gene>
    <name evidence="2" type="ORF">N657DRAFT_646488</name>
</gene>
<keyword evidence="3" id="KW-1185">Reference proteome</keyword>
<dbReference type="GeneID" id="87829898"/>
<name>A0AAN6TY15_9PEZI</name>
<dbReference type="AlphaFoldDB" id="A0AAN6TY15"/>
<proteinExistence type="predicted"/>
<reference evidence="2" key="1">
    <citation type="journal article" date="2023" name="Mol. Phylogenet. Evol.">
        <title>Genome-scale phylogeny and comparative genomics of the fungal order Sordariales.</title>
        <authorList>
            <person name="Hensen N."/>
            <person name="Bonometti L."/>
            <person name="Westerberg I."/>
            <person name="Brannstrom I.O."/>
            <person name="Guillou S."/>
            <person name="Cros-Aarteil S."/>
            <person name="Calhoun S."/>
            <person name="Haridas S."/>
            <person name="Kuo A."/>
            <person name="Mondo S."/>
            <person name="Pangilinan J."/>
            <person name="Riley R."/>
            <person name="LaButti K."/>
            <person name="Andreopoulos B."/>
            <person name="Lipzen A."/>
            <person name="Chen C."/>
            <person name="Yan M."/>
            <person name="Daum C."/>
            <person name="Ng V."/>
            <person name="Clum A."/>
            <person name="Steindorff A."/>
            <person name="Ohm R.A."/>
            <person name="Martin F."/>
            <person name="Silar P."/>
            <person name="Natvig D.O."/>
            <person name="Lalanne C."/>
            <person name="Gautier V."/>
            <person name="Ament-Velasquez S.L."/>
            <person name="Kruys A."/>
            <person name="Hutchinson M.I."/>
            <person name="Powell A.J."/>
            <person name="Barry K."/>
            <person name="Miller A.N."/>
            <person name="Grigoriev I.V."/>
            <person name="Debuchy R."/>
            <person name="Gladieux P."/>
            <person name="Hiltunen Thoren M."/>
            <person name="Johannesson H."/>
        </authorList>
    </citation>
    <scope>NUCLEOTIDE SEQUENCE</scope>
    <source>
        <strain evidence="2">CBS 731.68</strain>
    </source>
</reference>
<reference evidence="2" key="2">
    <citation type="submission" date="2023-05" db="EMBL/GenBank/DDBJ databases">
        <authorList>
            <consortium name="Lawrence Berkeley National Laboratory"/>
            <person name="Steindorff A."/>
            <person name="Hensen N."/>
            <person name="Bonometti L."/>
            <person name="Westerberg I."/>
            <person name="Brannstrom I.O."/>
            <person name="Guillou S."/>
            <person name="Cros-Aarteil S."/>
            <person name="Calhoun S."/>
            <person name="Haridas S."/>
            <person name="Kuo A."/>
            <person name="Mondo S."/>
            <person name="Pangilinan J."/>
            <person name="Riley R."/>
            <person name="Labutti K."/>
            <person name="Andreopoulos B."/>
            <person name="Lipzen A."/>
            <person name="Chen C."/>
            <person name="Yanf M."/>
            <person name="Daum C."/>
            <person name="Ng V."/>
            <person name="Clum A."/>
            <person name="Ohm R."/>
            <person name="Martin F."/>
            <person name="Silar P."/>
            <person name="Natvig D."/>
            <person name="Lalanne C."/>
            <person name="Gautier V."/>
            <person name="Ament-Velasquez S.L."/>
            <person name="Kruys A."/>
            <person name="Hutchinson M.I."/>
            <person name="Powell A.J."/>
            <person name="Barry K."/>
            <person name="Miller A.N."/>
            <person name="Grigoriev I.V."/>
            <person name="Debuchy R."/>
            <person name="Gladieux P."/>
            <person name="Thoren M.H."/>
            <person name="Johannesson H."/>
        </authorList>
    </citation>
    <scope>NUCLEOTIDE SEQUENCE</scope>
    <source>
        <strain evidence="2">CBS 731.68</strain>
    </source>
</reference>
<feature type="region of interest" description="Disordered" evidence="1">
    <location>
        <begin position="57"/>
        <end position="94"/>
    </location>
</feature>
<evidence type="ECO:0000313" key="2">
    <source>
        <dbReference type="EMBL" id="KAK4122749.1"/>
    </source>
</evidence>
<dbReference type="RefSeq" id="XP_062646520.1">
    <property type="nucleotide sequence ID" value="XM_062793129.1"/>
</dbReference>
<evidence type="ECO:0000256" key="1">
    <source>
        <dbReference type="SAM" id="MobiDB-lite"/>
    </source>
</evidence>